<keyword evidence="4" id="KW-1185">Reference proteome</keyword>
<keyword evidence="1" id="KW-0456">Lyase</keyword>
<comment type="caution">
    <text evidence="3">The sequence shown here is derived from an EMBL/GenBank/DDBJ whole genome shotgun (WGS) entry which is preliminary data.</text>
</comment>
<evidence type="ECO:0000313" key="3">
    <source>
        <dbReference type="EMBL" id="OWT58321.1"/>
    </source>
</evidence>
<sequence length="139" mass="13773">MITRATKRAALRGTGLVAGVARGIARTCRDAVSVARIDPETGVLHEPGHALDGCCLAGGILVFPAGKGSSGGSYILMSLAAKKIGPIAIVMDVADAVVVAGAVLAGIPLVTGLGAEALGCINEGDRLLVDGGTGLVRFL</sequence>
<dbReference type="Proteomes" id="UP000214603">
    <property type="component" value="Unassembled WGS sequence"/>
</dbReference>
<evidence type="ECO:0000259" key="2">
    <source>
        <dbReference type="Pfam" id="PF01989"/>
    </source>
</evidence>
<reference evidence="4" key="1">
    <citation type="submission" date="2017-06" db="EMBL/GenBank/DDBJ databases">
        <title>Herbaspirillum phytohormonus sp. nov., isolated from the root nodule of Robinia pseudoacacia in lead-zinc mine.</title>
        <authorList>
            <person name="Fan M."/>
            <person name="Lin Y."/>
        </authorList>
    </citation>
    <scope>NUCLEOTIDE SEQUENCE [LARGE SCALE GENOMIC DNA]</scope>
    <source>
        <strain evidence="4">SC-089</strain>
    </source>
</reference>
<dbReference type="InterPro" id="IPR002840">
    <property type="entry name" value="PMDh-S-like_dom"/>
</dbReference>
<evidence type="ECO:0000256" key="1">
    <source>
        <dbReference type="ARBA" id="ARBA00023239"/>
    </source>
</evidence>
<dbReference type="SUPFAM" id="SSF52016">
    <property type="entry name" value="LeuD/IlvD-like"/>
    <property type="match status" value="1"/>
</dbReference>
<dbReference type="Gene3D" id="3.50.30.10">
    <property type="entry name" value="Phosphohistidine domain"/>
    <property type="match status" value="1"/>
</dbReference>
<dbReference type="GO" id="GO:0016829">
    <property type="term" value="F:lyase activity"/>
    <property type="evidence" value="ECO:0007669"/>
    <property type="project" value="UniProtKB-KW"/>
</dbReference>
<evidence type="ECO:0000313" key="4">
    <source>
        <dbReference type="Proteomes" id="UP000214603"/>
    </source>
</evidence>
<organism evidence="3 4">
    <name type="scientific">Candidimonas nitroreducens</name>
    <dbReference type="NCBI Taxonomy" id="683354"/>
    <lineage>
        <taxon>Bacteria</taxon>
        <taxon>Pseudomonadati</taxon>
        <taxon>Pseudomonadota</taxon>
        <taxon>Betaproteobacteria</taxon>
        <taxon>Burkholderiales</taxon>
        <taxon>Alcaligenaceae</taxon>
        <taxon>Candidimonas</taxon>
    </lineage>
</organism>
<dbReference type="OrthoDB" id="8907874at2"/>
<proteinExistence type="predicted"/>
<feature type="domain" description="Phosphomevalonate dehydratase small subunit-like" evidence="2">
    <location>
        <begin position="36"/>
        <end position="110"/>
    </location>
</feature>
<protein>
    <recommendedName>
        <fullName evidence="2">Phosphomevalonate dehydratase small subunit-like domain-containing protein</fullName>
    </recommendedName>
</protein>
<dbReference type="AlphaFoldDB" id="A0A225MFI3"/>
<dbReference type="RefSeq" id="WP_088604232.1">
    <property type="nucleotide sequence ID" value="NZ_NJIH01000008.1"/>
</dbReference>
<gene>
    <name evidence="3" type="ORF">CEY11_15160</name>
</gene>
<accession>A0A225MFI3</accession>
<name>A0A225MFI3_9BURK</name>
<dbReference type="EMBL" id="NJIH01000008">
    <property type="protein sequence ID" value="OWT58321.1"/>
    <property type="molecule type" value="Genomic_DNA"/>
</dbReference>
<dbReference type="Pfam" id="PF01989">
    <property type="entry name" value="AcnX_swivel_put"/>
    <property type="match status" value="1"/>
</dbReference>